<dbReference type="PROSITE" id="PS51465">
    <property type="entry name" value="KAZAL_2"/>
    <property type="match status" value="1"/>
</dbReference>
<reference evidence="8" key="2">
    <citation type="submission" date="2025-08" db="UniProtKB">
        <authorList>
            <consortium name="Ensembl"/>
        </authorList>
    </citation>
    <scope>IDENTIFICATION</scope>
</reference>
<evidence type="ECO:0000259" key="7">
    <source>
        <dbReference type="PROSITE" id="PS51465"/>
    </source>
</evidence>
<organism evidence="8 9">
    <name type="scientific">Myripristis murdjan</name>
    <name type="common">pinecone soldierfish</name>
    <dbReference type="NCBI Taxonomy" id="586833"/>
    <lineage>
        <taxon>Eukaryota</taxon>
        <taxon>Metazoa</taxon>
        <taxon>Chordata</taxon>
        <taxon>Craniata</taxon>
        <taxon>Vertebrata</taxon>
        <taxon>Euteleostomi</taxon>
        <taxon>Actinopterygii</taxon>
        <taxon>Neopterygii</taxon>
        <taxon>Teleostei</taxon>
        <taxon>Neoteleostei</taxon>
        <taxon>Acanthomorphata</taxon>
        <taxon>Holocentriformes</taxon>
        <taxon>Holocentridae</taxon>
        <taxon>Myripristis</taxon>
    </lineage>
</organism>
<feature type="chain" id="PRO_5025368999" evidence="6">
    <location>
        <begin position="22"/>
        <end position="84"/>
    </location>
</feature>
<dbReference type="Proteomes" id="UP000472263">
    <property type="component" value="Chromosome 10"/>
</dbReference>
<dbReference type="InterPro" id="IPR001239">
    <property type="entry name" value="Prot_inh_Kazal-m"/>
</dbReference>
<evidence type="ECO:0000313" key="8">
    <source>
        <dbReference type="Ensembl" id="ENSMMDP00005012695.1"/>
    </source>
</evidence>
<comment type="subcellular location">
    <subcellularLocation>
        <location evidence="1">Secreted</location>
    </subcellularLocation>
</comment>
<evidence type="ECO:0000256" key="3">
    <source>
        <dbReference type="ARBA" id="ARBA00022690"/>
    </source>
</evidence>
<accession>A0A667X4E0</accession>
<dbReference type="PANTHER" id="PTHR21312:SF28">
    <property type="entry name" value="OVOINHIBITOR-RELATED"/>
    <property type="match status" value="1"/>
</dbReference>
<name>A0A667X4E0_9TELE</name>
<keyword evidence="9" id="KW-1185">Reference proteome</keyword>
<keyword evidence="5" id="KW-1015">Disulfide bond</keyword>
<sequence>AYNAQLFLLSRLSAAVLSCFSHCVCLQSGCEHAPKVCTKEYDPVCGSDGITYSTKCSLCQNNRDKKLDVTVAHRGTCEHEHSSN</sequence>
<dbReference type="InParanoid" id="A0A667X4E0"/>
<feature type="signal peptide" evidence="6">
    <location>
        <begin position="1"/>
        <end position="21"/>
    </location>
</feature>
<dbReference type="Gene3D" id="3.30.60.30">
    <property type="match status" value="1"/>
</dbReference>
<dbReference type="PRINTS" id="PR00290">
    <property type="entry name" value="KAZALINHBTR"/>
</dbReference>
<dbReference type="Ensembl" id="ENSMMDT00005013062.1">
    <property type="protein sequence ID" value="ENSMMDP00005012695.1"/>
    <property type="gene ID" value="ENSMMDG00005006670.1"/>
</dbReference>
<dbReference type="InterPro" id="IPR002350">
    <property type="entry name" value="Kazal_dom"/>
</dbReference>
<evidence type="ECO:0000256" key="6">
    <source>
        <dbReference type="SAM" id="SignalP"/>
    </source>
</evidence>
<feature type="domain" description="Kazal-like" evidence="7">
    <location>
        <begin position="26"/>
        <end position="79"/>
    </location>
</feature>
<dbReference type="GO" id="GO:0005576">
    <property type="term" value="C:extracellular region"/>
    <property type="evidence" value="ECO:0007669"/>
    <property type="project" value="UniProtKB-SubCell"/>
</dbReference>
<dbReference type="SUPFAM" id="SSF100895">
    <property type="entry name" value="Kazal-type serine protease inhibitors"/>
    <property type="match status" value="1"/>
</dbReference>
<reference evidence="8" key="1">
    <citation type="submission" date="2019-06" db="EMBL/GenBank/DDBJ databases">
        <authorList>
            <consortium name="Wellcome Sanger Institute Data Sharing"/>
        </authorList>
    </citation>
    <scope>NUCLEOTIDE SEQUENCE [LARGE SCALE GENOMIC DNA]</scope>
</reference>
<dbReference type="InterPro" id="IPR036058">
    <property type="entry name" value="Kazal_dom_sf"/>
</dbReference>
<dbReference type="SMART" id="SM00280">
    <property type="entry name" value="KAZAL"/>
    <property type="match status" value="1"/>
</dbReference>
<keyword evidence="6" id="KW-0732">Signal</keyword>
<proteinExistence type="predicted"/>
<evidence type="ECO:0000313" key="9">
    <source>
        <dbReference type="Proteomes" id="UP000472263"/>
    </source>
</evidence>
<dbReference type="PANTHER" id="PTHR21312">
    <property type="entry name" value="SERINE PROTEASE INHIBITOR"/>
    <property type="match status" value="1"/>
</dbReference>
<dbReference type="GO" id="GO:0004867">
    <property type="term" value="F:serine-type endopeptidase inhibitor activity"/>
    <property type="evidence" value="ECO:0007669"/>
    <property type="project" value="UniProtKB-KW"/>
</dbReference>
<protein>
    <submittedName>
        <fullName evidence="8">Si:ch211-195b11.3</fullName>
    </submittedName>
</protein>
<dbReference type="GeneTree" id="ENSGT01110000268818"/>
<reference evidence="8" key="3">
    <citation type="submission" date="2025-09" db="UniProtKB">
        <authorList>
            <consortium name="Ensembl"/>
        </authorList>
    </citation>
    <scope>IDENTIFICATION</scope>
</reference>
<dbReference type="PROSITE" id="PS00282">
    <property type="entry name" value="KAZAL_1"/>
    <property type="match status" value="1"/>
</dbReference>
<evidence type="ECO:0000256" key="5">
    <source>
        <dbReference type="ARBA" id="ARBA00023157"/>
    </source>
</evidence>
<keyword evidence="2" id="KW-0964">Secreted</keyword>
<evidence type="ECO:0000256" key="1">
    <source>
        <dbReference type="ARBA" id="ARBA00004613"/>
    </source>
</evidence>
<evidence type="ECO:0000256" key="2">
    <source>
        <dbReference type="ARBA" id="ARBA00022525"/>
    </source>
</evidence>
<keyword evidence="3" id="KW-0646">Protease inhibitor</keyword>
<dbReference type="AlphaFoldDB" id="A0A667X4E0"/>
<keyword evidence="4" id="KW-0722">Serine protease inhibitor</keyword>
<dbReference type="Pfam" id="PF00050">
    <property type="entry name" value="Kazal_1"/>
    <property type="match status" value="1"/>
</dbReference>
<evidence type="ECO:0000256" key="4">
    <source>
        <dbReference type="ARBA" id="ARBA00022900"/>
    </source>
</evidence>